<organism evidence="4 5">
    <name type="scientific">Pseudogemmobacter faecipullorum</name>
    <dbReference type="NCBI Taxonomy" id="2755041"/>
    <lineage>
        <taxon>Bacteria</taxon>
        <taxon>Pseudomonadati</taxon>
        <taxon>Pseudomonadota</taxon>
        <taxon>Alphaproteobacteria</taxon>
        <taxon>Rhodobacterales</taxon>
        <taxon>Paracoccaceae</taxon>
        <taxon>Pseudogemmobacter</taxon>
    </lineage>
</organism>
<keyword evidence="4" id="KW-0282">Flagellum</keyword>
<evidence type="ECO:0000313" key="5">
    <source>
        <dbReference type="Proteomes" id="UP001198571"/>
    </source>
</evidence>
<dbReference type="RefSeq" id="WP_226936159.1">
    <property type="nucleotide sequence ID" value="NZ_JACDXX010000011.1"/>
</dbReference>
<comment type="similarity">
    <text evidence="2">Belongs to the flagella basal body rod proteins family.</text>
</comment>
<evidence type="ECO:0000313" key="4">
    <source>
        <dbReference type="EMBL" id="MCB5410876.1"/>
    </source>
</evidence>
<evidence type="ECO:0000259" key="3">
    <source>
        <dbReference type="Pfam" id="PF00460"/>
    </source>
</evidence>
<dbReference type="Pfam" id="PF00460">
    <property type="entry name" value="Flg_bb_rod"/>
    <property type="match status" value="1"/>
</dbReference>
<feature type="domain" description="Flagellar basal body rod protein N-terminal" evidence="3">
    <location>
        <begin position="24"/>
        <end position="43"/>
    </location>
</feature>
<comment type="subcellular location">
    <subcellularLocation>
        <location evidence="1">Bacterial flagellum basal body</location>
    </subcellularLocation>
</comment>
<dbReference type="InterPro" id="IPR001444">
    <property type="entry name" value="Flag_bb_rod_N"/>
</dbReference>
<dbReference type="PROSITE" id="PS00588">
    <property type="entry name" value="FLAGELLA_BB_ROD"/>
    <property type="match status" value="1"/>
</dbReference>
<name>A0ABS8CNF5_9RHOB</name>
<dbReference type="Proteomes" id="UP001198571">
    <property type="component" value="Unassembled WGS sequence"/>
</dbReference>
<sequence length="115" mass="12590">MSFETDARSGPGFFALASARMDWLASRQKVVAANIANADTPEYRARDVSSFEDFLSSGTLELRETPMSWDQSPDGNRVVLEEQALLAGETESSHRLAARLYGKGHELISLAVGKK</sequence>
<reference evidence="4 5" key="1">
    <citation type="submission" date="2020-07" db="EMBL/GenBank/DDBJ databases">
        <title>Pseudogemmobacter sp. nov., isolated from poultry manure in Taiwan.</title>
        <authorList>
            <person name="Lin S.-Y."/>
            <person name="Tang Y.-S."/>
            <person name="Young C.-C."/>
        </authorList>
    </citation>
    <scope>NUCLEOTIDE SEQUENCE [LARGE SCALE GENOMIC DNA]</scope>
    <source>
        <strain evidence="4 5">CC-YST710</strain>
    </source>
</reference>
<dbReference type="InterPro" id="IPR019776">
    <property type="entry name" value="Flagellar_basal_body_rod_CS"/>
</dbReference>
<keyword evidence="4" id="KW-0969">Cilium</keyword>
<proteinExistence type="inferred from homology"/>
<evidence type="ECO:0000256" key="2">
    <source>
        <dbReference type="ARBA" id="ARBA00009677"/>
    </source>
</evidence>
<comment type="caution">
    <text evidence="4">The sequence shown here is derived from an EMBL/GenBank/DDBJ whole genome shotgun (WGS) entry which is preliminary data.</text>
</comment>
<keyword evidence="5" id="KW-1185">Reference proteome</keyword>
<accession>A0ABS8CNF5</accession>
<protein>
    <submittedName>
        <fullName evidence="4">Flagellar biosynthesis protein FlgB</fullName>
    </submittedName>
</protein>
<evidence type="ECO:0000256" key="1">
    <source>
        <dbReference type="ARBA" id="ARBA00004117"/>
    </source>
</evidence>
<dbReference type="EMBL" id="JACDXX010000011">
    <property type="protein sequence ID" value="MCB5410876.1"/>
    <property type="molecule type" value="Genomic_DNA"/>
</dbReference>
<keyword evidence="4" id="KW-0966">Cell projection</keyword>
<gene>
    <name evidence="4" type="ORF">H0485_12810</name>
</gene>